<proteinExistence type="inferred from homology"/>
<evidence type="ECO:0000256" key="4">
    <source>
        <dbReference type="ARBA" id="ARBA00022737"/>
    </source>
</evidence>
<feature type="domain" description="VPS10" evidence="9">
    <location>
        <begin position="787"/>
        <end position="1464"/>
    </location>
</feature>
<feature type="transmembrane region" description="Helical" evidence="8">
    <location>
        <begin position="2134"/>
        <end position="2158"/>
    </location>
</feature>
<dbReference type="Pfam" id="PF15902">
    <property type="entry name" value="Sortilin-Vps10"/>
    <property type="match status" value="3"/>
</dbReference>
<organism evidence="10 11">
    <name type="scientific">Batrachochytrium salamandrivorans</name>
    <dbReference type="NCBI Taxonomy" id="1357716"/>
    <lineage>
        <taxon>Eukaryota</taxon>
        <taxon>Fungi</taxon>
        <taxon>Fungi incertae sedis</taxon>
        <taxon>Chytridiomycota</taxon>
        <taxon>Chytridiomycota incertae sedis</taxon>
        <taxon>Chytridiomycetes</taxon>
        <taxon>Rhizophydiales</taxon>
        <taxon>Rhizophydiales incertae sedis</taxon>
        <taxon>Batrachochytrium</taxon>
    </lineage>
</organism>
<sequence length="2306" mass="252400">MRLSKLQLTTVVTVVATLTSTLATVFGISADHQLAHNQSLNPTTIPSNSIHPLAADGIAVSITKFNFAPARMFYFENSEHVLMQESSQLGTVWHSGDEGKTWAKASGIPADATMSSVLIQHKFAKATTAIVLTRKQEHYITTDRGLTWRSFSFQLPDPQNLANAISFHATRPSYIMYRGRKCNGDALNPECHEDTYYTTDDFKTSHLLLPWTSSCIWAQNVNTKATDLENTILCTEWPANEQFGSVDTKFQTKLQLVKSDQFFKDGSKTIIASNTPLIDISFEWLLSVGTTEAGTGTHMSISKDASVFVKAVFPQNAGQAQKGYTVLESSSSSLFVDVLTTNPKTQLPESFGTLYKSDSDGTYFIKSLEHTNRNLLRGEVDFERISSSVFDGILIANTVANWREISDHVEYFKRLASVISFDNGGRWMPLAPPATDLDGKPWQCTPSVETGSQCSLHLHSVTSSRNIGSVFSTVSAAGILLGVGSVGPTLNDYGLSDTFMSDDAGLTWKMVMKGPAKFEIMDMGAVIVLVPDSPGSSQILYSWNRGKSWESLPLMIENTTWSPIVTLIDPDSTSQRMLVIVNAYGGGLGPCNIIQLDFEHLQKRKCDLNVNSPERSKDFELWTPRSSLSSKTGECLLGQSTGFYRIKADADCYVGEKFKALPKVITTCACSDSDYECDIEFEPALLSSSTHLVCELKGILRDQPLGCKEGQKYMGKSGYRIIPGDKCKDGDQNKKNPVERICGKPNNKGGSSGGGPVVEPPVQNQPVVYTTTLSDRLEQITYIKDSSIVLAVTRDGQIWRSADEGVTWSISYAFKSLLSGKRVLRIGQHESTHKRTFIFTHEDIFVSDNSLDEATHDIKQLVVPEKYNAFGIKIIDFHPDKPDWYVYVAGGRSCGTGDAASCHTTTYMTKDAGNTFTAVDKWSNKCLWARDFGFKDSTIPVDAIICSSFKYKDGHVGQDVLRTNPTFRSANPAQLVLITNEGRTELVVVDSDVFDFFVVDGIMVVDTSAELSHSPSGSVASKLIVSTDAQKFVDAKFPPMFSLVHSRFTILESTTGGIFLDAELGEPNSDRTGMMFKSNENGVFFSKVLGRTHRSAQGQVDFEKINDVPGVILTNMSPRLGNQKTVVQTLMSFSDGSSWSSLTAPAVDSTGAQIVCESSPIQHKCDLQLHGITSVTSTLGLSALHSSKGAPGLLIGVGNPGESLFAYNLGNVFLSRDAGHSWIEVRKDAHKWAIADYGGLIVLVNDEKPVNTLSYSWDFGATWAEHKFSDQLIRIEDVATKSGAESRKVLITGHYISSTAAGGGGSGGGSSSGISNELATALVSVDFEHLFSRKCDVNADFELWYPGSMPGSNDPKRCFFGEEVTYRRRKADAICYVGAGFSHVVAEKKTCECIDSDYECDYNFFRNDAGMCSLYSTDPDQPRSCPLGTTYEGSSGYRKISLSRCKGGKDLTAKITRDCGVPGSTVGKVAATPHLFVNPIDDFYYFNQTGTIIAKDSQHKLFISRDQGKTWSNDPFIEATGPILAIISDPLYPHRAFLMTSGINALVYTNDNGKSFAKINTPLPSNMNLSPNFLIVHPTNEAWLLFIGSSDCAADPSTCHTELYVTFNFGSTWALLDKYVSVCHWLATSPTGFKSAFERGVICSVFRDPKGNQHSLSALELVQFDDAKRGGSDRRPLFSISGFAIYDEYLVTAVPNADSRKISVQVSIDGSHWAEAYFPDAFLVRSGYTVLPSESGSVFLHIIESTAPGREHGTLMKSNWNGTYFQKLLTGVNQNRAGYVDLEKIEGVSGSIIANQVSNIADTNRGDPKKIQTRMSFDDGLTWNFLKAPKLDSNHKEFDCEPTCYLHLHAYTERHDPRDLFSSSGSIGFMMGVGNVGPYLRDFNDGDTFLTRDGGHTWIEVTKEAHMYEFGDHGGIIVLVNDEVYTDVIKYSLDSGATINEIRIGEVSGVGSGGKIRVTNILTDPSGTTSRMIVMGKLRDGTDSSISFISLQLDFDTVWPRKCVLNRVDESKSDYEGWTPSLLQAGGGCVFGTNTTYFRRKANRECLVGQALKDLATDVQHCDCQMSDFECGYGYHSNGNLCVSDADPLLKDETCNAAGILQGYRQRKISQCVNANKVLPPSPHCTTVGYISSIWSWIWMTVVALGIAALCGYAALYYRTHGSFAFLNNGGFSRHPRYGPVQLPIDTDGSGSLLSGFNAAGLGERIGTGLRSAGLVAIDTVVGAVVVVHYMYDWVRTRVTRTQGYAPVRTTVAGRYSFDDDNAHNGTDRSGTDTFRQDAVAGTNNIDDDALDLDWGDEEEQGGNRH</sequence>
<dbReference type="InterPro" id="IPR050310">
    <property type="entry name" value="VPS10-sortilin"/>
</dbReference>
<dbReference type="Gene3D" id="3.30.60.270">
    <property type="match status" value="2"/>
</dbReference>
<keyword evidence="4" id="KW-0677">Repeat</keyword>
<evidence type="ECO:0000256" key="7">
    <source>
        <dbReference type="SAM" id="MobiDB-lite"/>
    </source>
</evidence>
<feature type="compositionally biased region" description="Basic and acidic residues" evidence="7">
    <location>
        <begin position="2257"/>
        <end position="2271"/>
    </location>
</feature>
<dbReference type="SMART" id="SM00602">
    <property type="entry name" value="VPS10"/>
    <property type="match status" value="3"/>
</dbReference>
<feature type="region of interest" description="Disordered" evidence="7">
    <location>
        <begin position="728"/>
        <end position="762"/>
    </location>
</feature>
<keyword evidence="3" id="KW-0732">Signal</keyword>
<dbReference type="EMBL" id="JAFCIX010000570">
    <property type="protein sequence ID" value="KAH6586785.1"/>
    <property type="molecule type" value="Genomic_DNA"/>
</dbReference>
<feature type="region of interest" description="Disordered" evidence="7">
    <location>
        <begin position="2286"/>
        <end position="2306"/>
    </location>
</feature>
<feature type="compositionally biased region" description="Basic and acidic residues" evidence="7">
    <location>
        <begin position="728"/>
        <end position="742"/>
    </location>
</feature>
<keyword evidence="5 8" id="KW-0472">Membrane</keyword>
<name>A0ABQ8EWY4_9FUNG</name>
<evidence type="ECO:0000256" key="5">
    <source>
        <dbReference type="ARBA" id="ARBA00023136"/>
    </source>
</evidence>
<evidence type="ECO:0000256" key="6">
    <source>
        <dbReference type="ARBA" id="ARBA00023180"/>
    </source>
</evidence>
<evidence type="ECO:0000259" key="9">
    <source>
        <dbReference type="SMART" id="SM00602"/>
    </source>
</evidence>
<dbReference type="InterPro" id="IPR036278">
    <property type="entry name" value="Sialidase_sf"/>
</dbReference>
<dbReference type="PANTHER" id="PTHR12106">
    <property type="entry name" value="SORTILIN RELATED"/>
    <property type="match status" value="1"/>
</dbReference>
<feature type="region of interest" description="Disordered" evidence="7">
    <location>
        <begin position="2256"/>
        <end position="2275"/>
    </location>
</feature>
<dbReference type="InterPro" id="IPR006581">
    <property type="entry name" value="VPS10"/>
</dbReference>
<keyword evidence="8" id="KW-0812">Transmembrane</keyword>
<feature type="domain" description="VPS10" evidence="9">
    <location>
        <begin position="79"/>
        <end position="749"/>
    </location>
</feature>
<gene>
    <name evidence="10" type="ORF">BASA50_000150</name>
</gene>
<dbReference type="InterPro" id="IPR031777">
    <property type="entry name" value="Sortilin_C"/>
</dbReference>
<keyword evidence="6" id="KW-0325">Glycoprotein</keyword>
<dbReference type="SUPFAM" id="SSF50939">
    <property type="entry name" value="Sialidases"/>
    <property type="match status" value="1"/>
</dbReference>
<evidence type="ECO:0000256" key="2">
    <source>
        <dbReference type="ARBA" id="ARBA00008251"/>
    </source>
</evidence>
<evidence type="ECO:0000313" key="10">
    <source>
        <dbReference type="EMBL" id="KAH6586785.1"/>
    </source>
</evidence>
<feature type="domain" description="VPS10" evidence="9">
    <location>
        <begin position="1490"/>
        <end position="2131"/>
    </location>
</feature>
<comment type="similarity">
    <text evidence="2">Belongs to the VPS10-related sortilin family.</text>
</comment>
<keyword evidence="11" id="KW-1185">Reference proteome</keyword>
<comment type="caution">
    <text evidence="10">The sequence shown here is derived from an EMBL/GenBank/DDBJ whole genome shotgun (WGS) entry which is preliminary data.</text>
</comment>
<dbReference type="Gene3D" id="2.10.70.80">
    <property type="match status" value="3"/>
</dbReference>
<evidence type="ECO:0000313" key="11">
    <source>
        <dbReference type="Proteomes" id="UP001648503"/>
    </source>
</evidence>
<dbReference type="InterPro" id="IPR031778">
    <property type="entry name" value="Sortilin_N"/>
</dbReference>
<dbReference type="Proteomes" id="UP001648503">
    <property type="component" value="Unassembled WGS sequence"/>
</dbReference>
<keyword evidence="8" id="KW-1133">Transmembrane helix</keyword>
<reference evidence="10 11" key="1">
    <citation type="submission" date="2021-02" db="EMBL/GenBank/DDBJ databases">
        <title>Variation within the Batrachochytrium salamandrivorans European outbreak.</title>
        <authorList>
            <person name="Kelly M."/>
            <person name="Pasmans F."/>
            <person name="Shea T.P."/>
            <person name="Munoz J.F."/>
            <person name="Carranza S."/>
            <person name="Cuomo C.A."/>
            <person name="Martel A."/>
        </authorList>
    </citation>
    <scope>NUCLEOTIDE SEQUENCE [LARGE SCALE GENOMIC DNA]</scope>
    <source>
        <strain evidence="10 11">AMFP18/2</strain>
    </source>
</reference>
<dbReference type="Gene3D" id="2.130.10.10">
    <property type="entry name" value="YVTN repeat-like/Quinoprotein amine dehydrogenase"/>
    <property type="match status" value="3"/>
</dbReference>
<evidence type="ECO:0000256" key="8">
    <source>
        <dbReference type="SAM" id="Phobius"/>
    </source>
</evidence>
<dbReference type="Pfam" id="PF15901">
    <property type="entry name" value="Sortilin_C"/>
    <property type="match status" value="3"/>
</dbReference>
<comment type="subcellular location">
    <subcellularLocation>
        <location evidence="1">Membrane</location>
    </subcellularLocation>
</comment>
<protein>
    <recommendedName>
        <fullName evidence="9">VPS10 domain-containing protein</fullName>
    </recommendedName>
</protein>
<evidence type="ECO:0000256" key="1">
    <source>
        <dbReference type="ARBA" id="ARBA00004370"/>
    </source>
</evidence>
<dbReference type="PANTHER" id="PTHR12106:SF27">
    <property type="entry name" value="SORTILIN-RELATED RECEPTOR"/>
    <property type="match status" value="1"/>
</dbReference>
<accession>A0ABQ8EWY4</accession>
<evidence type="ECO:0000256" key="3">
    <source>
        <dbReference type="ARBA" id="ARBA00022729"/>
    </source>
</evidence>
<dbReference type="SUPFAM" id="SSF110296">
    <property type="entry name" value="Oligoxyloglucan reducing end-specific cellobiohydrolase"/>
    <property type="match status" value="3"/>
</dbReference>
<dbReference type="InterPro" id="IPR015943">
    <property type="entry name" value="WD40/YVTN_repeat-like_dom_sf"/>
</dbReference>